<evidence type="ECO:0000313" key="3">
    <source>
        <dbReference type="EMBL" id="PTE12619.1"/>
    </source>
</evidence>
<dbReference type="Proteomes" id="UP000241362">
    <property type="component" value="Unassembled WGS sequence"/>
</dbReference>
<comment type="caution">
    <text evidence="3">The sequence shown here is derived from an EMBL/GenBank/DDBJ whole genome shotgun (WGS) entry which is preliminary data.</text>
</comment>
<protein>
    <recommendedName>
        <fullName evidence="2">YjiS-like domain-containing protein</fullName>
    </recommendedName>
</protein>
<dbReference type="EMBL" id="PZKE01000042">
    <property type="protein sequence ID" value="PTE12619.1"/>
    <property type="molecule type" value="Genomic_DNA"/>
</dbReference>
<sequence>MSFILRCWRSAVRRWERRKMIAVLARLDDRVLWDIGLCRGEIEDFVNGLSRDEPRTGTRAENPSGSHKLTASATTCRMTR</sequence>
<gene>
    <name evidence="3" type="ORF">C5F44_17480</name>
</gene>
<proteinExistence type="predicted"/>
<name>A0A2T4J3Y8_FUSBL</name>
<keyword evidence="4" id="KW-1185">Reference proteome</keyword>
<accession>A0A2T4J3Y8</accession>
<evidence type="ECO:0000256" key="1">
    <source>
        <dbReference type="SAM" id="MobiDB-lite"/>
    </source>
</evidence>
<evidence type="ECO:0000313" key="4">
    <source>
        <dbReference type="Proteomes" id="UP000241362"/>
    </source>
</evidence>
<feature type="compositionally biased region" description="Polar residues" evidence="1">
    <location>
        <begin position="59"/>
        <end position="80"/>
    </location>
</feature>
<dbReference type="Pfam" id="PF06568">
    <property type="entry name" value="YjiS-like"/>
    <property type="match status" value="1"/>
</dbReference>
<reference evidence="3 4" key="1">
    <citation type="submission" date="2018-03" db="EMBL/GenBank/DDBJ databases">
        <title>Rhodobacter blasticus.</title>
        <authorList>
            <person name="Meyer T.E."/>
            <person name="Miller S."/>
            <person name="Lodha T."/>
            <person name="Gandham S."/>
            <person name="Chintalapati S."/>
            <person name="Chintalapati V.R."/>
        </authorList>
    </citation>
    <scope>NUCLEOTIDE SEQUENCE [LARGE SCALE GENOMIC DNA]</scope>
    <source>
        <strain evidence="3 4">DSM 2131</strain>
    </source>
</reference>
<organism evidence="3 4">
    <name type="scientific">Fuscovulum blasticum DSM 2131</name>
    <dbReference type="NCBI Taxonomy" id="1188250"/>
    <lineage>
        <taxon>Bacteria</taxon>
        <taxon>Pseudomonadati</taxon>
        <taxon>Pseudomonadota</taxon>
        <taxon>Alphaproteobacteria</taxon>
        <taxon>Rhodobacterales</taxon>
        <taxon>Paracoccaceae</taxon>
        <taxon>Pseudogemmobacter</taxon>
    </lineage>
</organism>
<evidence type="ECO:0000259" key="2">
    <source>
        <dbReference type="Pfam" id="PF06568"/>
    </source>
</evidence>
<feature type="domain" description="YjiS-like" evidence="2">
    <location>
        <begin position="8"/>
        <end position="43"/>
    </location>
</feature>
<feature type="region of interest" description="Disordered" evidence="1">
    <location>
        <begin position="51"/>
        <end position="80"/>
    </location>
</feature>
<dbReference type="InterPro" id="IPR009506">
    <property type="entry name" value="YjiS-like"/>
</dbReference>
<dbReference type="AlphaFoldDB" id="A0A2T4J3Y8"/>